<organism evidence="1">
    <name type="scientific">Anguilla anguilla</name>
    <name type="common">European freshwater eel</name>
    <name type="synonym">Muraena anguilla</name>
    <dbReference type="NCBI Taxonomy" id="7936"/>
    <lineage>
        <taxon>Eukaryota</taxon>
        <taxon>Metazoa</taxon>
        <taxon>Chordata</taxon>
        <taxon>Craniata</taxon>
        <taxon>Vertebrata</taxon>
        <taxon>Euteleostomi</taxon>
        <taxon>Actinopterygii</taxon>
        <taxon>Neopterygii</taxon>
        <taxon>Teleostei</taxon>
        <taxon>Anguilliformes</taxon>
        <taxon>Anguillidae</taxon>
        <taxon>Anguilla</taxon>
    </lineage>
</organism>
<proteinExistence type="predicted"/>
<dbReference type="AlphaFoldDB" id="A0A0E9SGW5"/>
<dbReference type="EMBL" id="GBXM01068667">
    <property type="protein sequence ID" value="JAH39910.1"/>
    <property type="molecule type" value="Transcribed_RNA"/>
</dbReference>
<protein>
    <submittedName>
        <fullName evidence="1">Uncharacterized protein</fullName>
    </submittedName>
</protein>
<evidence type="ECO:0000313" key="1">
    <source>
        <dbReference type="EMBL" id="JAH39910.1"/>
    </source>
</evidence>
<reference evidence="1" key="1">
    <citation type="submission" date="2014-11" db="EMBL/GenBank/DDBJ databases">
        <authorList>
            <person name="Amaro Gonzalez C."/>
        </authorList>
    </citation>
    <scope>NUCLEOTIDE SEQUENCE</scope>
</reference>
<name>A0A0E9SGW5_ANGAN</name>
<reference evidence="1" key="2">
    <citation type="journal article" date="2015" name="Fish Shellfish Immunol.">
        <title>Early steps in the European eel (Anguilla anguilla)-Vibrio vulnificus interaction in the gills: Role of the RtxA13 toxin.</title>
        <authorList>
            <person name="Callol A."/>
            <person name="Pajuelo D."/>
            <person name="Ebbesson L."/>
            <person name="Teles M."/>
            <person name="MacKenzie S."/>
            <person name="Amaro C."/>
        </authorList>
    </citation>
    <scope>NUCLEOTIDE SEQUENCE</scope>
</reference>
<sequence length="23" mass="2615">MQTLLLNIAEDNRLRYGSHELAG</sequence>
<accession>A0A0E9SGW5</accession>